<name>A0A8J1LXJ8_XENLA</name>
<dbReference type="PANTHER" id="PTHR46927">
    <property type="entry name" value="AGAP005574-PA"/>
    <property type="match status" value="1"/>
</dbReference>
<dbReference type="PROSITE" id="PS50950">
    <property type="entry name" value="ZF_THAP"/>
    <property type="match status" value="2"/>
</dbReference>
<evidence type="ECO:0000256" key="1">
    <source>
        <dbReference type="ARBA" id="ARBA00022723"/>
    </source>
</evidence>
<keyword evidence="6" id="KW-0175">Coiled coil</keyword>
<dbReference type="GO" id="GO:0003677">
    <property type="term" value="F:DNA binding"/>
    <property type="evidence" value="ECO:0007669"/>
    <property type="project" value="UniProtKB-UniRule"/>
</dbReference>
<evidence type="ECO:0000313" key="8">
    <source>
        <dbReference type="Proteomes" id="UP000186698"/>
    </source>
</evidence>
<evidence type="ECO:0000256" key="2">
    <source>
        <dbReference type="ARBA" id="ARBA00022771"/>
    </source>
</evidence>
<accession>A0A8J1LXJ8</accession>
<dbReference type="GO" id="GO:0008270">
    <property type="term" value="F:zinc ion binding"/>
    <property type="evidence" value="ECO:0007669"/>
    <property type="project" value="UniProtKB-KW"/>
</dbReference>
<dbReference type="SMART" id="SM00980">
    <property type="entry name" value="THAP"/>
    <property type="match status" value="2"/>
</dbReference>
<feature type="domain" description="THAP-type" evidence="7">
    <location>
        <begin position="1"/>
        <end position="79"/>
    </location>
</feature>
<keyword evidence="1" id="KW-0479">Metal-binding</keyword>
<dbReference type="GeneID" id="108704674"/>
<dbReference type="KEGG" id="xla:108704674"/>
<gene>
    <name evidence="9" type="primary">LOC108704674</name>
</gene>
<sequence length="295" mass="35000">RVAYGCNNRFYKGCKKQFFRFPLKDRKRLYDWIAAIRRKNWMPSDTSRICSDHFTHDDYMLRPGTQIPRLRLDAVPSVFDGFPDDLKERLKREKEDKERKEVHNKTEVQTDGKRLCVANRCTNLFYDGCENVFFRMPMENPELLGKWVLAIQKKYWKPTVSCRICSDHFTEEDIIACPGTQAPKLISNAVPSIFHVKRKRRRKKRMAELMASKLGQKEECIIEDHTYSSAQTNSVKRRNRFNPIIICLNKTIKTLQRQVQRQRQRISSLYELIKELRKKNKESTNICQMPLESTT</sequence>
<evidence type="ECO:0000256" key="3">
    <source>
        <dbReference type="ARBA" id="ARBA00022833"/>
    </source>
</evidence>
<keyword evidence="3" id="KW-0862">Zinc</keyword>
<evidence type="ECO:0000256" key="5">
    <source>
        <dbReference type="PROSITE-ProRule" id="PRU00309"/>
    </source>
</evidence>
<organism evidence="8 9">
    <name type="scientific">Xenopus laevis</name>
    <name type="common">African clawed frog</name>
    <dbReference type="NCBI Taxonomy" id="8355"/>
    <lineage>
        <taxon>Eukaryota</taxon>
        <taxon>Metazoa</taxon>
        <taxon>Chordata</taxon>
        <taxon>Craniata</taxon>
        <taxon>Vertebrata</taxon>
        <taxon>Euteleostomi</taxon>
        <taxon>Amphibia</taxon>
        <taxon>Batrachia</taxon>
        <taxon>Anura</taxon>
        <taxon>Pipoidea</taxon>
        <taxon>Pipidae</taxon>
        <taxon>Xenopodinae</taxon>
        <taxon>Xenopus</taxon>
        <taxon>Xenopus</taxon>
    </lineage>
</organism>
<dbReference type="AlphaFoldDB" id="A0A8J1LXJ8"/>
<feature type="domain" description="THAP-type" evidence="7">
    <location>
        <begin position="112"/>
        <end position="194"/>
    </location>
</feature>
<dbReference type="RefSeq" id="XP_041434223.1">
    <property type="nucleotide sequence ID" value="XM_041578289.1"/>
</dbReference>
<dbReference type="InterPro" id="IPR038441">
    <property type="entry name" value="THAP_Znf_sf"/>
</dbReference>
<feature type="coiled-coil region" evidence="6">
    <location>
        <begin position="245"/>
        <end position="279"/>
    </location>
</feature>
<dbReference type="Gene3D" id="6.20.210.20">
    <property type="entry name" value="THAP domain"/>
    <property type="match status" value="1"/>
</dbReference>
<protein>
    <submittedName>
        <fullName evidence="9">THAP domain-containing protein 1</fullName>
    </submittedName>
</protein>
<reference evidence="9" key="1">
    <citation type="submission" date="2025-08" db="UniProtKB">
        <authorList>
            <consortium name="RefSeq"/>
        </authorList>
    </citation>
    <scope>IDENTIFICATION</scope>
    <source>
        <strain evidence="9">J_2021</strain>
        <tissue evidence="9">Erythrocytes</tissue>
    </source>
</reference>
<dbReference type="SMART" id="SM00692">
    <property type="entry name" value="DM3"/>
    <property type="match status" value="2"/>
</dbReference>
<dbReference type="PANTHER" id="PTHR46927:SF2">
    <property type="entry name" value="THAP DOMAIN-CONTAINING PROTEIN 8"/>
    <property type="match status" value="1"/>
</dbReference>
<evidence type="ECO:0000256" key="6">
    <source>
        <dbReference type="SAM" id="Coils"/>
    </source>
</evidence>
<keyword evidence="2 5" id="KW-0863">Zinc-finger</keyword>
<dbReference type="InterPro" id="IPR052224">
    <property type="entry name" value="THAP_domain_protein"/>
</dbReference>
<keyword evidence="4 5" id="KW-0238">DNA-binding</keyword>
<feature type="non-terminal residue" evidence="9">
    <location>
        <position position="1"/>
    </location>
</feature>
<evidence type="ECO:0000256" key="4">
    <source>
        <dbReference type="ARBA" id="ARBA00023125"/>
    </source>
</evidence>
<proteinExistence type="predicted"/>
<keyword evidence="8" id="KW-1185">Reference proteome</keyword>
<evidence type="ECO:0000313" key="9">
    <source>
        <dbReference type="RefSeq" id="XP_041434223.1"/>
    </source>
</evidence>
<evidence type="ECO:0000259" key="7">
    <source>
        <dbReference type="PROSITE" id="PS50950"/>
    </source>
</evidence>
<dbReference type="Pfam" id="PF05485">
    <property type="entry name" value="THAP"/>
    <property type="match status" value="2"/>
</dbReference>
<dbReference type="SUPFAM" id="SSF57716">
    <property type="entry name" value="Glucocorticoid receptor-like (DNA-binding domain)"/>
    <property type="match status" value="2"/>
</dbReference>
<dbReference type="Proteomes" id="UP000186698">
    <property type="component" value="Chromosome 1S"/>
</dbReference>
<dbReference type="InterPro" id="IPR006612">
    <property type="entry name" value="THAP_Znf"/>
</dbReference>
<dbReference type="OrthoDB" id="5982876at2759"/>